<dbReference type="AlphaFoldDB" id="A0AAI8VQ11"/>
<evidence type="ECO:0000313" key="3">
    <source>
        <dbReference type="Proteomes" id="UP001295740"/>
    </source>
</evidence>
<feature type="region of interest" description="Disordered" evidence="1">
    <location>
        <begin position="148"/>
        <end position="232"/>
    </location>
</feature>
<accession>A0AAI8VQ11</accession>
<dbReference type="Proteomes" id="UP001295740">
    <property type="component" value="Unassembled WGS sequence"/>
</dbReference>
<name>A0AAI8VQ11_9PEZI</name>
<organism evidence="2 3">
    <name type="scientific">Anthostomella pinea</name>
    <dbReference type="NCBI Taxonomy" id="933095"/>
    <lineage>
        <taxon>Eukaryota</taxon>
        <taxon>Fungi</taxon>
        <taxon>Dikarya</taxon>
        <taxon>Ascomycota</taxon>
        <taxon>Pezizomycotina</taxon>
        <taxon>Sordariomycetes</taxon>
        <taxon>Xylariomycetidae</taxon>
        <taxon>Xylariales</taxon>
        <taxon>Xylariaceae</taxon>
        <taxon>Anthostomella</taxon>
    </lineage>
</organism>
<keyword evidence="3" id="KW-1185">Reference proteome</keyword>
<evidence type="ECO:0000256" key="1">
    <source>
        <dbReference type="SAM" id="MobiDB-lite"/>
    </source>
</evidence>
<feature type="region of interest" description="Disordered" evidence="1">
    <location>
        <begin position="96"/>
        <end position="125"/>
    </location>
</feature>
<gene>
    <name evidence="2" type="ORF">KHLLAP_LOCUS8833</name>
</gene>
<reference evidence="2" key="1">
    <citation type="submission" date="2023-10" db="EMBL/GenBank/DDBJ databases">
        <authorList>
            <person name="Hackl T."/>
        </authorList>
    </citation>
    <scope>NUCLEOTIDE SEQUENCE</scope>
</reference>
<proteinExistence type="predicted"/>
<comment type="caution">
    <text evidence="2">The sequence shown here is derived from an EMBL/GenBank/DDBJ whole genome shotgun (WGS) entry which is preliminary data.</text>
</comment>
<evidence type="ECO:0000313" key="2">
    <source>
        <dbReference type="EMBL" id="CAJ2508365.1"/>
    </source>
</evidence>
<dbReference type="EMBL" id="CAUWAG010000011">
    <property type="protein sequence ID" value="CAJ2508365.1"/>
    <property type="molecule type" value="Genomic_DNA"/>
</dbReference>
<protein>
    <submittedName>
        <fullName evidence="2">Uu.00g133910.m01.CDS01</fullName>
    </submittedName>
</protein>
<sequence length="232" mass="25481">MDRMARARAGKALKKAKKAAKAAHMRAVQLSHRWAHRRGATALLGNEKESSPVHEAVVGTGHSIAGADEDMLSSHSQPSRLETDLDPNTGSMPMFPEDRETYAGSPWPTCSPLPQPSKCKDKQRTKSMATVSTVAADETFLPALRRLVQRIEKDKSGPSRSRSPKPEIPIPTPNPHAQSKARWKSLEHLGNRPLSNVYSSNTKRRGLVGQEQPPSATQKPGRGHPQQRESQE</sequence>